<comment type="caution">
    <text evidence="4">The sequence shown here is derived from an EMBL/GenBank/DDBJ whole genome shotgun (WGS) entry which is preliminary data.</text>
</comment>
<gene>
    <name evidence="4" type="ORF">CVIRNUC_003219</name>
</gene>
<feature type="transmembrane region" description="Helical" evidence="2">
    <location>
        <begin position="106"/>
        <end position="127"/>
    </location>
</feature>
<evidence type="ECO:0000313" key="5">
    <source>
        <dbReference type="Proteomes" id="UP001314263"/>
    </source>
</evidence>
<accession>A0AAV1HXY3</accession>
<protein>
    <recommendedName>
        <fullName evidence="3">Dynein regulatory complex protein 1/2 N-terminal domain-containing protein</fullName>
    </recommendedName>
</protein>
<dbReference type="Proteomes" id="UP001314263">
    <property type="component" value="Unassembled WGS sequence"/>
</dbReference>
<organism evidence="4 5">
    <name type="scientific">Coccomyxa viridis</name>
    <dbReference type="NCBI Taxonomy" id="1274662"/>
    <lineage>
        <taxon>Eukaryota</taxon>
        <taxon>Viridiplantae</taxon>
        <taxon>Chlorophyta</taxon>
        <taxon>core chlorophytes</taxon>
        <taxon>Trebouxiophyceae</taxon>
        <taxon>Trebouxiophyceae incertae sedis</taxon>
        <taxon>Coccomyxaceae</taxon>
        <taxon>Coccomyxa</taxon>
    </lineage>
</organism>
<dbReference type="AlphaFoldDB" id="A0AAV1HXY3"/>
<keyword evidence="5" id="KW-1185">Reference proteome</keyword>
<evidence type="ECO:0000256" key="1">
    <source>
        <dbReference type="SAM" id="MobiDB-lite"/>
    </source>
</evidence>
<dbReference type="InterPro" id="IPR039505">
    <property type="entry name" value="DRC1/2_N"/>
</dbReference>
<feature type="compositionally biased region" description="Basic and acidic residues" evidence="1">
    <location>
        <begin position="8"/>
        <end position="20"/>
    </location>
</feature>
<dbReference type="EMBL" id="CAUYUE010000004">
    <property type="protein sequence ID" value="CAK0765046.1"/>
    <property type="molecule type" value="Genomic_DNA"/>
</dbReference>
<keyword evidence="2" id="KW-0812">Transmembrane</keyword>
<evidence type="ECO:0000259" key="3">
    <source>
        <dbReference type="Pfam" id="PF14772"/>
    </source>
</evidence>
<feature type="region of interest" description="Disordered" evidence="1">
    <location>
        <begin position="1"/>
        <end position="20"/>
    </location>
</feature>
<reference evidence="4 5" key="1">
    <citation type="submission" date="2023-10" db="EMBL/GenBank/DDBJ databases">
        <authorList>
            <person name="Maclean D."/>
            <person name="Macfadyen A."/>
        </authorList>
    </citation>
    <scope>NUCLEOTIDE SEQUENCE [LARGE SCALE GENOMIC DNA]</scope>
</reference>
<keyword evidence="2" id="KW-1133">Transmembrane helix</keyword>
<dbReference type="Pfam" id="PF14772">
    <property type="entry name" value="NYD-SP28"/>
    <property type="match status" value="1"/>
</dbReference>
<sequence>MAPKQKQKPADKEETEEERASRLEALAIAAKEAAIRREEAARQKLIARQQHEQALTRLNAPKVHTEWRQRMRNAKLMELQAEAERMQARHAHAMHIRNLALQVTKFLLVQYSMLLPYMMFMASKLAFRAS</sequence>
<evidence type="ECO:0000313" key="4">
    <source>
        <dbReference type="EMBL" id="CAK0765046.1"/>
    </source>
</evidence>
<feature type="domain" description="Dynein regulatory complex protein 1/2 N-terminal" evidence="3">
    <location>
        <begin position="30"/>
        <end position="98"/>
    </location>
</feature>
<name>A0AAV1HXY3_9CHLO</name>
<evidence type="ECO:0000256" key="2">
    <source>
        <dbReference type="SAM" id="Phobius"/>
    </source>
</evidence>
<proteinExistence type="predicted"/>
<keyword evidence="2" id="KW-0472">Membrane</keyword>